<evidence type="ECO:0000313" key="2">
    <source>
        <dbReference type="EMBL" id="MBB6472236.1"/>
    </source>
</evidence>
<accession>A0A7X0M6V5</accession>
<dbReference type="Pfam" id="PF04149">
    <property type="entry name" value="DUF397"/>
    <property type="match status" value="1"/>
</dbReference>
<evidence type="ECO:0000259" key="1">
    <source>
        <dbReference type="Pfam" id="PF04149"/>
    </source>
</evidence>
<reference evidence="2 3" key="1">
    <citation type="submission" date="2020-08" db="EMBL/GenBank/DDBJ databases">
        <title>Sequencing the genomes of 1000 actinobacteria strains.</title>
        <authorList>
            <person name="Klenk H.-P."/>
        </authorList>
    </citation>
    <scope>NUCLEOTIDE SEQUENCE [LARGE SCALE GENOMIC DNA]</scope>
    <source>
        <strain evidence="2 3">DSM 44936</strain>
    </source>
</reference>
<keyword evidence="3" id="KW-1185">Reference proteome</keyword>
<gene>
    <name evidence="2" type="ORF">BJ992_001667</name>
</gene>
<dbReference type="InterPro" id="IPR007278">
    <property type="entry name" value="DUF397"/>
</dbReference>
<dbReference type="Proteomes" id="UP000555564">
    <property type="component" value="Unassembled WGS sequence"/>
</dbReference>
<dbReference type="AlphaFoldDB" id="A0A7X0M6V5"/>
<dbReference type="RefSeq" id="WP_184979326.1">
    <property type="nucleotide sequence ID" value="NZ_BAAALO010000012.1"/>
</dbReference>
<feature type="domain" description="DUF397" evidence="1">
    <location>
        <begin position="10"/>
        <end position="61"/>
    </location>
</feature>
<sequence length="66" mass="6722">MSGTDSPRPVWRKSSASANQDCVEVAYLAGGTRALRDSKNPGGPVIAVGCDGWAAFVAGLKDGEAV</sequence>
<evidence type="ECO:0000313" key="3">
    <source>
        <dbReference type="Proteomes" id="UP000555564"/>
    </source>
</evidence>
<comment type="caution">
    <text evidence="2">The sequence shown here is derived from an EMBL/GenBank/DDBJ whole genome shotgun (WGS) entry which is preliminary data.</text>
</comment>
<dbReference type="EMBL" id="JACHIU010000001">
    <property type="protein sequence ID" value="MBB6472236.1"/>
    <property type="molecule type" value="Genomic_DNA"/>
</dbReference>
<protein>
    <recommendedName>
        <fullName evidence="1">DUF397 domain-containing protein</fullName>
    </recommendedName>
</protein>
<organism evidence="2 3">
    <name type="scientific">Sphaerisporangium rubeum</name>
    <dbReference type="NCBI Taxonomy" id="321317"/>
    <lineage>
        <taxon>Bacteria</taxon>
        <taxon>Bacillati</taxon>
        <taxon>Actinomycetota</taxon>
        <taxon>Actinomycetes</taxon>
        <taxon>Streptosporangiales</taxon>
        <taxon>Streptosporangiaceae</taxon>
        <taxon>Sphaerisporangium</taxon>
    </lineage>
</organism>
<name>A0A7X0M6V5_9ACTN</name>
<proteinExistence type="predicted"/>